<gene>
    <name evidence="14" type="ORF">C8N32_11232</name>
</gene>
<keyword evidence="10 14" id="KW-0503">Monooxygenase</keyword>
<keyword evidence="15" id="KW-1185">Reference proteome</keyword>
<reference evidence="14 15" key="1">
    <citation type="submission" date="2018-04" db="EMBL/GenBank/DDBJ databases">
        <title>Genomic Encyclopedia of Archaeal and Bacterial Type Strains, Phase II (KMG-II): from individual species to whole genera.</title>
        <authorList>
            <person name="Goeker M."/>
        </authorList>
    </citation>
    <scope>NUCLEOTIDE SEQUENCE [LARGE SCALE GENOMIC DNA]</scope>
    <source>
        <strain evidence="14 15">DSM 18064</strain>
    </source>
</reference>
<dbReference type="EMBL" id="QAAA01000012">
    <property type="protein sequence ID" value="PTN01522.1"/>
    <property type="molecule type" value="Genomic_DNA"/>
</dbReference>
<feature type="domain" description="Fatty acid desaturase" evidence="13">
    <location>
        <begin position="97"/>
        <end position="299"/>
    </location>
</feature>
<dbReference type="RefSeq" id="WP_107892922.1">
    <property type="nucleotide sequence ID" value="NZ_NHSI01000048.1"/>
</dbReference>
<dbReference type="Proteomes" id="UP000243859">
    <property type="component" value="Unassembled WGS sequence"/>
</dbReference>
<evidence type="ECO:0000313" key="14">
    <source>
        <dbReference type="EMBL" id="PTN01522.1"/>
    </source>
</evidence>
<evidence type="ECO:0000256" key="11">
    <source>
        <dbReference type="ARBA" id="ARBA00023136"/>
    </source>
</evidence>
<evidence type="ECO:0000256" key="1">
    <source>
        <dbReference type="ARBA" id="ARBA00004429"/>
    </source>
</evidence>
<keyword evidence="8" id="KW-0560">Oxidoreductase</keyword>
<keyword evidence="3" id="KW-1003">Cell membrane</keyword>
<organism evidence="14 15">
    <name type="scientific">Rhodovulum imhoffii</name>
    <dbReference type="NCBI Taxonomy" id="365340"/>
    <lineage>
        <taxon>Bacteria</taxon>
        <taxon>Pseudomonadati</taxon>
        <taxon>Pseudomonadota</taxon>
        <taxon>Alphaproteobacteria</taxon>
        <taxon>Rhodobacterales</taxon>
        <taxon>Paracoccaceae</taxon>
        <taxon>Rhodovulum</taxon>
    </lineage>
</organism>
<feature type="transmembrane region" description="Helical" evidence="12">
    <location>
        <begin position="199"/>
        <end position="228"/>
    </location>
</feature>
<keyword evidence="5 12" id="KW-0812">Transmembrane</keyword>
<comment type="subcellular location">
    <subcellularLocation>
        <location evidence="1">Cell inner membrane</location>
        <topology evidence="1">Multi-pass membrane protein</topology>
    </subcellularLocation>
</comment>
<protein>
    <submittedName>
        <fullName evidence="14">Alkane 1-monooxygenase</fullName>
    </submittedName>
</protein>
<dbReference type="GO" id="GO:0005886">
    <property type="term" value="C:plasma membrane"/>
    <property type="evidence" value="ECO:0007669"/>
    <property type="project" value="UniProtKB-SubCell"/>
</dbReference>
<evidence type="ECO:0000256" key="4">
    <source>
        <dbReference type="ARBA" id="ARBA00022519"/>
    </source>
</evidence>
<accession>A0A2T5BQS7</accession>
<evidence type="ECO:0000259" key="13">
    <source>
        <dbReference type="Pfam" id="PF00487"/>
    </source>
</evidence>
<evidence type="ECO:0000256" key="10">
    <source>
        <dbReference type="ARBA" id="ARBA00023033"/>
    </source>
</evidence>
<dbReference type="GO" id="GO:0046872">
    <property type="term" value="F:metal ion binding"/>
    <property type="evidence" value="ECO:0007669"/>
    <property type="project" value="UniProtKB-KW"/>
</dbReference>
<evidence type="ECO:0000256" key="6">
    <source>
        <dbReference type="ARBA" id="ARBA00022723"/>
    </source>
</evidence>
<dbReference type="AlphaFoldDB" id="A0A2T5BQS7"/>
<evidence type="ECO:0000256" key="7">
    <source>
        <dbReference type="ARBA" id="ARBA00022989"/>
    </source>
</evidence>
<evidence type="ECO:0000256" key="5">
    <source>
        <dbReference type="ARBA" id="ARBA00022692"/>
    </source>
</evidence>
<evidence type="ECO:0000256" key="9">
    <source>
        <dbReference type="ARBA" id="ARBA00023004"/>
    </source>
</evidence>
<keyword evidence="7 12" id="KW-1133">Transmembrane helix</keyword>
<keyword evidence="9" id="KW-0408">Iron</keyword>
<name>A0A2T5BQS7_9RHOB</name>
<evidence type="ECO:0000256" key="8">
    <source>
        <dbReference type="ARBA" id="ARBA00023002"/>
    </source>
</evidence>
<comment type="similarity">
    <text evidence="2">Belongs to the fatty acid desaturase type 1 family. AlkB subfamily.</text>
</comment>
<proteinExistence type="inferred from homology"/>
<keyword evidence="11 12" id="KW-0472">Membrane</keyword>
<dbReference type="CDD" id="cd03512">
    <property type="entry name" value="Alkane-hydroxylase"/>
    <property type="match status" value="1"/>
</dbReference>
<dbReference type="Pfam" id="PF00487">
    <property type="entry name" value="FA_desaturase"/>
    <property type="match status" value="1"/>
</dbReference>
<evidence type="ECO:0000256" key="12">
    <source>
        <dbReference type="SAM" id="Phobius"/>
    </source>
</evidence>
<dbReference type="OrthoDB" id="4759734at2"/>
<dbReference type="InterPro" id="IPR005804">
    <property type="entry name" value="FA_desaturase_dom"/>
</dbReference>
<dbReference type="GO" id="GO:0004497">
    <property type="term" value="F:monooxygenase activity"/>
    <property type="evidence" value="ECO:0007669"/>
    <property type="project" value="UniProtKB-KW"/>
</dbReference>
<feature type="transmembrane region" description="Helical" evidence="12">
    <location>
        <begin position="12"/>
        <end position="40"/>
    </location>
</feature>
<sequence length="339" mass="37393">MKSFAIATLIPLPLLLFGALWGGGWILAALLYLTAIAYLLDALVRRITPNAPDGAEFPAADTLSVVLALAHFAALPLGAWCVAGGTGLGAAERIAAFFSFGLFFGQISHPNAHELIHRAHRGLFRLGKWVYISLLFGHHTTAHRLVHHVWVATPEDPNSARLGESFYHFAPRAWIGSFRKGLEAENRRARDKPRLQHPYIAYVGGGLAIALAMGLTLGADGLLAYLALVLHAQTQLLVADYVQHYGLSRARGEDGRYEPVTPRHSWDAPHWFSSYLMLNAPRHSDHHAHPARPYPALRLSPEGSSPTLPLSLPAMATLAFLPQRWRRKMDHRARRWAPG</sequence>
<dbReference type="InterPro" id="IPR033885">
    <property type="entry name" value="AlkB/XylM"/>
</dbReference>
<dbReference type="GO" id="GO:0006629">
    <property type="term" value="P:lipid metabolic process"/>
    <property type="evidence" value="ECO:0007669"/>
    <property type="project" value="InterPro"/>
</dbReference>
<evidence type="ECO:0000313" key="15">
    <source>
        <dbReference type="Proteomes" id="UP000243859"/>
    </source>
</evidence>
<comment type="caution">
    <text evidence="14">The sequence shown here is derived from an EMBL/GenBank/DDBJ whole genome shotgun (WGS) entry which is preliminary data.</text>
</comment>
<evidence type="ECO:0000256" key="2">
    <source>
        <dbReference type="ARBA" id="ARBA00010823"/>
    </source>
</evidence>
<keyword evidence="4" id="KW-0997">Cell inner membrane</keyword>
<keyword evidence="6" id="KW-0479">Metal-binding</keyword>
<dbReference type="PANTHER" id="PTHR38674">
    <property type="entry name" value="ALKANE 1-MONOOXYGENASE 1"/>
    <property type="match status" value="1"/>
</dbReference>
<evidence type="ECO:0000256" key="3">
    <source>
        <dbReference type="ARBA" id="ARBA00022475"/>
    </source>
</evidence>
<dbReference type="PANTHER" id="PTHR38674:SF1">
    <property type="entry name" value="ALKANE 1-MONOOXYGENASE 1"/>
    <property type="match status" value="1"/>
</dbReference>